<dbReference type="Pfam" id="PF12836">
    <property type="entry name" value="HHH_3"/>
    <property type="match status" value="1"/>
</dbReference>
<gene>
    <name evidence="4" type="ORF">HNR10_001445</name>
</gene>
<dbReference type="GO" id="GO:0015628">
    <property type="term" value="P:protein secretion by the type II secretion system"/>
    <property type="evidence" value="ECO:0007669"/>
    <property type="project" value="TreeGrafter"/>
</dbReference>
<evidence type="ECO:0000259" key="3">
    <source>
        <dbReference type="Pfam" id="PF10531"/>
    </source>
</evidence>
<dbReference type="AlphaFoldDB" id="A0A7Z0EKI5"/>
<name>A0A7Z0EKI5_9ACTN</name>
<evidence type="ECO:0000313" key="5">
    <source>
        <dbReference type="Proteomes" id="UP000572051"/>
    </source>
</evidence>
<feature type="region of interest" description="Disordered" evidence="1">
    <location>
        <begin position="1"/>
        <end position="242"/>
    </location>
</feature>
<comment type="caution">
    <text evidence="4">The sequence shown here is derived from an EMBL/GenBank/DDBJ whole genome shotgun (WGS) entry which is preliminary data.</text>
</comment>
<dbReference type="InterPro" id="IPR051675">
    <property type="entry name" value="Endo/Exo/Phosphatase_dom_1"/>
</dbReference>
<feature type="compositionally biased region" description="Basic residues" evidence="1">
    <location>
        <begin position="1"/>
        <end position="10"/>
    </location>
</feature>
<dbReference type="InterPro" id="IPR019554">
    <property type="entry name" value="Soluble_ligand-bd"/>
</dbReference>
<dbReference type="PANTHER" id="PTHR21180">
    <property type="entry name" value="ENDONUCLEASE/EXONUCLEASE/PHOSPHATASE FAMILY DOMAIN-CONTAINING PROTEIN 1"/>
    <property type="match status" value="1"/>
</dbReference>
<accession>A0A7Z0EKI5</accession>
<dbReference type="Gene3D" id="3.10.560.10">
    <property type="entry name" value="Outer membrane lipoprotein wza domain like"/>
    <property type="match status" value="1"/>
</dbReference>
<proteinExistence type="predicted"/>
<dbReference type="RefSeq" id="WP_179821806.1">
    <property type="nucleotide sequence ID" value="NZ_JACCFS010000001.1"/>
</dbReference>
<feature type="domain" description="Soluble ligand binding" evidence="3">
    <location>
        <begin position="316"/>
        <end position="370"/>
    </location>
</feature>
<dbReference type="GO" id="GO:0015627">
    <property type="term" value="C:type II protein secretion system complex"/>
    <property type="evidence" value="ECO:0007669"/>
    <property type="project" value="TreeGrafter"/>
</dbReference>
<evidence type="ECO:0000256" key="1">
    <source>
        <dbReference type="SAM" id="MobiDB-lite"/>
    </source>
</evidence>
<dbReference type="Pfam" id="PF10531">
    <property type="entry name" value="SLBB"/>
    <property type="match status" value="1"/>
</dbReference>
<feature type="compositionally biased region" description="Low complexity" evidence="1">
    <location>
        <begin position="210"/>
        <end position="222"/>
    </location>
</feature>
<feature type="transmembrane region" description="Helical" evidence="2">
    <location>
        <begin position="265"/>
        <end position="284"/>
    </location>
</feature>
<keyword evidence="2" id="KW-1133">Transmembrane helix</keyword>
<keyword evidence="5" id="KW-1185">Reference proteome</keyword>
<reference evidence="4 5" key="1">
    <citation type="submission" date="2020-07" db="EMBL/GenBank/DDBJ databases">
        <title>Sequencing the genomes of 1000 actinobacteria strains.</title>
        <authorList>
            <person name="Klenk H.-P."/>
        </authorList>
    </citation>
    <scope>NUCLEOTIDE SEQUENCE [LARGE SCALE GENOMIC DNA]</scope>
    <source>
        <strain evidence="4 5">DSM 44442</strain>
    </source>
</reference>
<dbReference type="PANTHER" id="PTHR21180:SF32">
    <property type="entry name" value="ENDONUCLEASE_EXONUCLEASE_PHOSPHATASE FAMILY DOMAIN-CONTAINING PROTEIN 1"/>
    <property type="match status" value="1"/>
</dbReference>
<feature type="compositionally biased region" description="Basic and acidic residues" evidence="1">
    <location>
        <begin position="86"/>
        <end position="121"/>
    </location>
</feature>
<organism evidence="4 5">
    <name type="scientific">Nocardiopsis aegyptia</name>
    <dbReference type="NCBI Taxonomy" id="220378"/>
    <lineage>
        <taxon>Bacteria</taxon>
        <taxon>Bacillati</taxon>
        <taxon>Actinomycetota</taxon>
        <taxon>Actinomycetes</taxon>
        <taxon>Streptosporangiales</taxon>
        <taxon>Nocardiopsidaceae</taxon>
        <taxon>Nocardiopsis</taxon>
    </lineage>
</organism>
<sequence length="445" mass="46217">MTLHRRRRPHSPAPQDRLRALGLSDSPAARRLHARVPRPAGSAAPPPPIPRAPYALDTTDAPYGPPVDTADEDALETTVQRTRLVPRAEPDPDAVPTERLRPAQGRVDARSRPVQRADGHAPARVWRGHSPGGARADAPGTRSRHGRPTSATGRPQGVDPAGPPPHGQSSAPAPAGPTQRERPPAETDAPTRPRRGAGSVRTSPDRDSPLPDSDAGPRTSLGAGRGASGGATRPPSGYTEFDPSETLLERWTRRWTAHAALSRRAVLALVVLGLLAVGATLMALRDRPQTVEPDTAVQAATGPAPETSAAPGGEVIVHVSGDVTDPGLYTLGPGSRVSDAVDAAGGPLPDADLGELNLARPLTDGEQIVVGPPEPEDTAAGSPVNVNQADAATLETLPGIGEVIANNIIDYREEHGPFVQVEDLTNVSKIGDAVLADISPLITVG</sequence>
<dbReference type="EMBL" id="JACCFS010000001">
    <property type="protein sequence ID" value="NYJ33564.1"/>
    <property type="molecule type" value="Genomic_DNA"/>
</dbReference>
<protein>
    <submittedName>
        <fullName evidence="4">Competence protein ComEA</fullName>
    </submittedName>
</protein>
<dbReference type="SUPFAM" id="SSF47781">
    <property type="entry name" value="RuvA domain 2-like"/>
    <property type="match status" value="1"/>
</dbReference>
<evidence type="ECO:0000313" key="4">
    <source>
        <dbReference type="EMBL" id="NYJ33564.1"/>
    </source>
</evidence>
<dbReference type="Gene3D" id="1.10.150.310">
    <property type="entry name" value="Tex RuvX-like domain-like"/>
    <property type="match status" value="1"/>
</dbReference>
<feature type="compositionally biased region" description="Basic and acidic residues" evidence="1">
    <location>
        <begin position="179"/>
        <end position="191"/>
    </location>
</feature>
<keyword evidence="2" id="KW-0812">Transmembrane</keyword>
<dbReference type="InterPro" id="IPR010994">
    <property type="entry name" value="RuvA_2-like"/>
</dbReference>
<keyword evidence="2" id="KW-0472">Membrane</keyword>
<dbReference type="Proteomes" id="UP000572051">
    <property type="component" value="Unassembled WGS sequence"/>
</dbReference>
<evidence type="ECO:0000256" key="2">
    <source>
        <dbReference type="SAM" id="Phobius"/>
    </source>
</evidence>